<feature type="compositionally biased region" description="Polar residues" evidence="1">
    <location>
        <begin position="1"/>
        <end position="14"/>
    </location>
</feature>
<keyword evidence="3" id="KW-0489">Methyltransferase</keyword>
<evidence type="ECO:0000313" key="4">
    <source>
        <dbReference type="Proteomes" id="UP001278766"/>
    </source>
</evidence>
<evidence type="ECO:0000259" key="2">
    <source>
        <dbReference type="Pfam" id="PF13649"/>
    </source>
</evidence>
<organism evidence="3 4">
    <name type="scientific">Chaetomium fimeti</name>
    <dbReference type="NCBI Taxonomy" id="1854472"/>
    <lineage>
        <taxon>Eukaryota</taxon>
        <taxon>Fungi</taxon>
        <taxon>Dikarya</taxon>
        <taxon>Ascomycota</taxon>
        <taxon>Pezizomycotina</taxon>
        <taxon>Sordariomycetes</taxon>
        <taxon>Sordariomycetidae</taxon>
        <taxon>Sordariales</taxon>
        <taxon>Chaetomiaceae</taxon>
        <taxon>Chaetomium</taxon>
    </lineage>
</organism>
<sequence>MQNPTSTQNPTSIHKQCPIQGPGYESTNEDAARDPFSGYDSSSGESDRVRASDSIPTLETVTQPGITSVEPPANLKARLKESYDSIAPSYNQWTLMHRGHRMNYAMKLIDLLREERARRDEARGTAEEIGKHPEPSGLRGHAERLGQSQYVEKTKKGKQAEKVKVTSAAQPAEDPREAALNSITSVSEIAGYAGGVTNGNHGTEHESHAREEPSLLAEAGIHLVRLNDMKALEVGCGDGIPVTEALLLEELNVVGVDMSATQIAFCQAHFPNQAAALQVEWDQKDMMDLQYEKGEFDAIIAVYTLLHLPREEQTVFLARACRWLKPGGLILFNFPQAENEGEVEEHWLGLDKGWVYRSSWGEEKMMRIIEGLVGMKVLVKEVTEVNNPDPKFVWVIGKKSV</sequence>
<feature type="region of interest" description="Disordered" evidence="1">
    <location>
        <begin position="121"/>
        <end position="178"/>
    </location>
</feature>
<feature type="compositionally biased region" description="Basic and acidic residues" evidence="1">
    <location>
        <begin position="152"/>
        <end position="164"/>
    </location>
</feature>
<keyword evidence="4" id="KW-1185">Reference proteome</keyword>
<dbReference type="RefSeq" id="XP_062659887.1">
    <property type="nucleotide sequence ID" value="XM_062803925.1"/>
</dbReference>
<dbReference type="InterPro" id="IPR029063">
    <property type="entry name" value="SAM-dependent_MTases_sf"/>
</dbReference>
<dbReference type="Proteomes" id="UP001278766">
    <property type="component" value="Unassembled WGS sequence"/>
</dbReference>
<dbReference type="GO" id="GO:0032259">
    <property type="term" value="P:methylation"/>
    <property type="evidence" value="ECO:0007669"/>
    <property type="project" value="UniProtKB-KW"/>
</dbReference>
<dbReference type="PANTHER" id="PTHR43464:SF89">
    <property type="entry name" value="METHYLTRANSFERASE"/>
    <property type="match status" value="1"/>
</dbReference>
<accession>A0AAE0LSY0</accession>
<dbReference type="GO" id="GO:0010420">
    <property type="term" value="F:polyprenyldihydroxybenzoate methyltransferase activity"/>
    <property type="evidence" value="ECO:0007669"/>
    <property type="project" value="TreeGrafter"/>
</dbReference>
<evidence type="ECO:0000256" key="1">
    <source>
        <dbReference type="SAM" id="MobiDB-lite"/>
    </source>
</evidence>
<feature type="compositionally biased region" description="Basic and acidic residues" evidence="1">
    <location>
        <begin position="121"/>
        <end position="144"/>
    </location>
</feature>
<protein>
    <submittedName>
        <fullName evidence="3">S-adenosyl-L-methionine-dependent methyltransferase</fullName>
    </submittedName>
</protein>
<dbReference type="SUPFAM" id="SSF53335">
    <property type="entry name" value="S-adenosyl-L-methionine-dependent methyltransferases"/>
    <property type="match status" value="1"/>
</dbReference>
<feature type="domain" description="Methyltransferase" evidence="2">
    <location>
        <begin position="232"/>
        <end position="328"/>
    </location>
</feature>
<dbReference type="AlphaFoldDB" id="A0AAE0LSY0"/>
<dbReference type="CDD" id="cd02440">
    <property type="entry name" value="AdoMet_MTases"/>
    <property type="match status" value="1"/>
</dbReference>
<name>A0AAE0LSY0_9PEZI</name>
<dbReference type="InterPro" id="IPR041698">
    <property type="entry name" value="Methyltransf_25"/>
</dbReference>
<dbReference type="EMBL" id="JAUEPN010000004">
    <property type="protein sequence ID" value="KAK3296373.1"/>
    <property type="molecule type" value="Genomic_DNA"/>
</dbReference>
<reference evidence="3" key="2">
    <citation type="submission" date="2023-06" db="EMBL/GenBank/DDBJ databases">
        <authorList>
            <consortium name="Lawrence Berkeley National Laboratory"/>
            <person name="Haridas S."/>
            <person name="Hensen N."/>
            <person name="Bonometti L."/>
            <person name="Westerberg I."/>
            <person name="Brannstrom I.O."/>
            <person name="Guillou S."/>
            <person name="Cros-Aarteil S."/>
            <person name="Calhoun S."/>
            <person name="Kuo A."/>
            <person name="Mondo S."/>
            <person name="Pangilinan J."/>
            <person name="Riley R."/>
            <person name="Labutti K."/>
            <person name="Andreopoulos B."/>
            <person name="Lipzen A."/>
            <person name="Chen C."/>
            <person name="Yanf M."/>
            <person name="Daum C."/>
            <person name="Ng V."/>
            <person name="Clum A."/>
            <person name="Steindorff A."/>
            <person name="Ohm R."/>
            <person name="Martin F."/>
            <person name="Silar P."/>
            <person name="Natvig D."/>
            <person name="Lalanne C."/>
            <person name="Gautier V."/>
            <person name="Ament-Velasquez S.L."/>
            <person name="Kruys A."/>
            <person name="Hutchinson M.I."/>
            <person name="Powell A.J."/>
            <person name="Barry K."/>
            <person name="Miller A.N."/>
            <person name="Grigoriev I.V."/>
            <person name="Debuchy R."/>
            <person name="Gladieux P."/>
            <person name="Thoren M.H."/>
            <person name="Johannesson H."/>
        </authorList>
    </citation>
    <scope>NUCLEOTIDE SEQUENCE</scope>
    <source>
        <strain evidence="3">CBS 168.71</strain>
    </source>
</reference>
<comment type="caution">
    <text evidence="3">The sequence shown here is derived from an EMBL/GenBank/DDBJ whole genome shotgun (WGS) entry which is preliminary data.</text>
</comment>
<feature type="region of interest" description="Disordered" evidence="1">
    <location>
        <begin position="1"/>
        <end position="55"/>
    </location>
</feature>
<evidence type="ECO:0000313" key="3">
    <source>
        <dbReference type="EMBL" id="KAK3296373.1"/>
    </source>
</evidence>
<dbReference type="PANTHER" id="PTHR43464">
    <property type="entry name" value="METHYLTRANSFERASE"/>
    <property type="match status" value="1"/>
</dbReference>
<dbReference type="Pfam" id="PF13649">
    <property type="entry name" value="Methyltransf_25"/>
    <property type="match status" value="1"/>
</dbReference>
<gene>
    <name evidence="3" type="ORF">B0H64DRAFT_398092</name>
</gene>
<reference evidence="3" key="1">
    <citation type="journal article" date="2023" name="Mol. Phylogenet. Evol.">
        <title>Genome-scale phylogeny and comparative genomics of the fungal order Sordariales.</title>
        <authorList>
            <person name="Hensen N."/>
            <person name="Bonometti L."/>
            <person name="Westerberg I."/>
            <person name="Brannstrom I.O."/>
            <person name="Guillou S."/>
            <person name="Cros-Aarteil S."/>
            <person name="Calhoun S."/>
            <person name="Haridas S."/>
            <person name="Kuo A."/>
            <person name="Mondo S."/>
            <person name="Pangilinan J."/>
            <person name="Riley R."/>
            <person name="LaButti K."/>
            <person name="Andreopoulos B."/>
            <person name="Lipzen A."/>
            <person name="Chen C."/>
            <person name="Yan M."/>
            <person name="Daum C."/>
            <person name="Ng V."/>
            <person name="Clum A."/>
            <person name="Steindorff A."/>
            <person name="Ohm R.A."/>
            <person name="Martin F."/>
            <person name="Silar P."/>
            <person name="Natvig D.O."/>
            <person name="Lalanne C."/>
            <person name="Gautier V."/>
            <person name="Ament-Velasquez S.L."/>
            <person name="Kruys A."/>
            <person name="Hutchinson M.I."/>
            <person name="Powell A.J."/>
            <person name="Barry K."/>
            <person name="Miller A.N."/>
            <person name="Grigoriev I.V."/>
            <person name="Debuchy R."/>
            <person name="Gladieux P."/>
            <person name="Hiltunen Thoren M."/>
            <person name="Johannesson H."/>
        </authorList>
    </citation>
    <scope>NUCLEOTIDE SEQUENCE</scope>
    <source>
        <strain evidence="3">CBS 168.71</strain>
    </source>
</reference>
<dbReference type="Gene3D" id="3.40.50.150">
    <property type="entry name" value="Vaccinia Virus protein VP39"/>
    <property type="match status" value="1"/>
</dbReference>
<proteinExistence type="predicted"/>
<dbReference type="GeneID" id="87840873"/>
<keyword evidence="3" id="KW-0808">Transferase</keyword>